<keyword evidence="1" id="KW-0472">Membrane</keyword>
<proteinExistence type="predicted"/>
<reference evidence="2" key="1">
    <citation type="journal article" date="2015" name="Nature">
        <title>Complex archaea that bridge the gap between prokaryotes and eukaryotes.</title>
        <authorList>
            <person name="Spang A."/>
            <person name="Saw J.H."/>
            <person name="Jorgensen S.L."/>
            <person name="Zaremba-Niedzwiedzka K."/>
            <person name="Martijn J."/>
            <person name="Lind A.E."/>
            <person name="van Eijk R."/>
            <person name="Schleper C."/>
            <person name="Guy L."/>
            <person name="Ettema T.J."/>
        </authorList>
    </citation>
    <scope>NUCLEOTIDE SEQUENCE</scope>
</reference>
<gene>
    <name evidence="2" type="ORF">LCGC14_1528960</name>
</gene>
<name>A0A0F9IWR2_9ZZZZ</name>
<organism evidence="2">
    <name type="scientific">marine sediment metagenome</name>
    <dbReference type="NCBI Taxonomy" id="412755"/>
    <lineage>
        <taxon>unclassified sequences</taxon>
        <taxon>metagenomes</taxon>
        <taxon>ecological metagenomes</taxon>
    </lineage>
</organism>
<dbReference type="EMBL" id="LAZR01011430">
    <property type="protein sequence ID" value="KKM61713.1"/>
    <property type="molecule type" value="Genomic_DNA"/>
</dbReference>
<sequence>MSISESNLWRIAACLVLIVGLSIAILLKPTCSKSSVREMTWGLDLMKSEQASNQSMLYLTEQILEWEKIADDFSMHDDWMRRKTQANIRLIELNILIPDLQIKLNECSQKGD</sequence>
<dbReference type="AlphaFoldDB" id="A0A0F9IWR2"/>
<evidence type="ECO:0000256" key="1">
    <source>
        <dbReference type="SAM" id="Phobius"/>
    </source>
</evidence>
<keyword evidence="1" id="KW-0812">Transmembrane</keyword>
<evidence type="ECO:0000313" key="2">
    <source>
        <dbReference type="EMBL" id="KKM61713.1"/>
    </source>
</evidence>
<protein>
    <submittedName>
        <fullName evidence="2">Uncharacterized protein</fullName>
    </submittedName>
</protein>
<feature type="transmembrane region" description="Helical" evidence="1">
    <location>
        <begin position="7"/>
        <end position="27"/>
    </location>
</feature>
<comment type="caution">
    <text evidence="2">The sequence shown here is derived from an EMBL/GenBank/DDBJ whole genome shotgun (WGS) entry which is preliminary data.</text>
</comment>
<keyword evidence="1" id="KW-1133">Transmembrane helix</keyword>
<accession>A0A0F9IWR2</accession>